<organism evidence="5">
    <name type="scientific">Albugo laibachii Nc14</name>
    <dbReference type="NCBI Taxonomy" id="890382"/>
    <lineage>
        <taxon>Eukaryota</taxon>
        <taxon>Sar</taxon>
        <taxon>Stramenopiles</taxon>
        <taxon>Oomycota</taxon>
        <taxon>Peronosporomycetes</taxon>
        <taxon>Albuginales</taxon>
        <taxon>Albuginaceae</taxon>
        <taxon>Albugo</taxon>
    </lineage>
</organism>
<reference evidence="5" key="2">
    <citation type="submission" date="2011-02" db="EMBL/GenBank/DDBJ databases">
        <authorList>
            <person name="MacLean D."/>
        </authorList>
    </citation>
    <scope>NUCLEOTIDE SEQUENCE</scope>
</reference>
<dbReference type="Pfam" id="PF00888">
    <property type="entry name" value="Cullin"/>
    <property type="match status" value="1"/>
</dbReference>
<name>F0WHK3_9STRA</name>
<dbReference type="EMBL" id="FR824147">
    <property type="protein sequence ID" value="CCA20741.1"/>
    <property type="molecule type" value="Genomic_DNA"/>
</dbReference>
<proteinExistence type="inferred from homology"/>
<dbReference type="GO" id="GO:0031625">
    <property type="term" value="F:ubiquitin protein ligase binding"/>
    <property type="evidence" value="ECO:0007669"/>
    <property type="project" value="InterPro"/>
</dbReference>
<dbReference type="GO" id="GO:0006511">
    <property type="term" value="P:ubiquitin-dependent protein catabolic process"/>
    <property type="evidence" value="ECO:0007669"/>
    <property type="project" value="InterPro"/>
</dbReference>
<dbReference type="Pfam" id="PF26557">
    <property type="entry name" value="Cullin_AB"/>
    <property type="match status" value="1"/>
</dbReference>
<dbReference type="Gene3D" id="3.30.230.130">
    <property type="entry name" value="Cullin, Chain C, Domain 2"/>
    <property type="match status" value="1"/>
</dbReference>
<evidence type="ECO:0000259" key="4">
    <source>
        <dbReference type="PROSITE" id="PS50069"/>
    </source>
</evidence>
<dbReference type="InterPro" id="IPR036390">
    <property type="entry name" value="WH_DNA-bd_sf"/>
</dbReference>
<dbReference type="InterPro" id="IPR016158">
    <property type="entry name" value="Cullin_homology"/>
</dbReference>
<dbReference type="Gene3D" id="1.10.10.10">
    <property type="entry name" value="Winged helix-like DNA-binding domain superfamily/Winged helix DNA-binding domain"/>
    <property type="match status" value="1"/>
</dbReference>
<dbReference type="SMART" id="SM00884">
    <property type="entry name" value="Cullin_Nedd8"/>
    <property type="match status" value="1"/>
</dbReference>
<dbReference type="InterPro" id="IPR045093">
    <property type="entry name" value="Cullin"/>
</dbReference>
<dbReference type="AlphaFoldDB" id="F0WHK3"/>
<accession>F0WHK3</accession>
<dbReference type="InterPro" id="IPR016159">
    <property type="entry name" value="Cullin_repeat-like_dom_sf"/>
</dbReference>
<dbReference type="PANTHER" id="PTHR11932">
    <property type="entry name" value="CULLIN"/>
    <property type="match status" value="1"/>
</dbReference>
<evidence type="ECO:0000313" key="5">
    <source>
        <dbReference type="EMBL" id="CCA20741.1"/>
    </source>
</evidence>
<dbReference type="SMART" id="SM00182">
    <property type="entry name" value="CULLIN"/>
    <property type="match status" value="1"/>
</dbReference>
<dbReference type="SUPFAM" id="SSF74788">
    <property type="entry name" value="Cullin repeat-like"/>
    <property type="match status" value="1"/>
</dbReference>
<reference evidence="5" key="1">
    <citation type="journal article" date="2011" name="PLoS Biol.">
        <title>Gene gain and loss during evolution of obligate parasitism in the white rust pathogen of Arabidopsis thaliana.</title>
        <authorList>
            <person name="Kemen E."/>
            <person name="Gardiner A."/>
            <person name="Schultz-Larsen T."/>
            <person name="Kemen A.C."/>
            <person name="Balmuth A.L."/>
            <person name="Robert-Seilaniantz A."/>
            <person name="Bailey K."/>
            <person name="Holub E."/>
            <person name="Studholme D.J."/>
            <person name="Maclean D."/>
            <person name="Jones J.D."/>
        </authorList>
    </citation>
    <scope>NUCLEOTIDE SEQUENCE</scope>
</reference>
<dbReference type="InterPro" id="IPR036317">
    <property type="entry name" value="Cullin_homology_sf"/>
</dbReference>
<dbReference type="InterPro" id="IPR036388">
    <property type="entry name" value="WH-like_DNA-bd_sf"/>
</dbReference>
<gene>
    <name evidence="5" type="primary">AlNc14C102G6085</name>
    <name evidence="5" type="ORF">ALNC14_068840</name>
</gene>
<dbReference type="Gene3D" id="1.20.1310.10">
    <property type="entry name" value="Cullin Repeats"/>
    <property type="match status" value="4"/>
</dbReference>
<evidence type="ECO:0000256" key="1">
    <source>
        <dbReference type="ARBA" id="ARBA00006019"/>
    </source>
</evidence>
<dbReference type="PROSITE" id="PS50069">
    <property type="entry name" value="CULLIN_2"/>
    <property type="match status" value="1"/>
</dbReference>
<comment type="similarity">
    <text evidence="1 2 3">Belongs to the cullin family.</text>
</comment>
<dbReference type="InterPro" id="IPR059120">
    <property type="entry name" value="Cullin-like_AB"/>
</dbReference>
<sequence length="769" mass="89149">MSLLKPSAVDIESLWKNIEPSLQSLVSAVPQTLTHERWVEMYTGIYKVCTKPGAPQGELLYFRLRGLLVSHLELCFADISSISGEIEFLEHYCTQFNAFVTGTSYTSELFRYLNRFWIKYSHSETGQAPIPGVYAIDELAIHLWSDIVFTRVNSKVLYSVTQLFRYARDSKSISVDGADYITRAVESLYSLGSCQQDPLSVYRDELETPFLLDLSTYYAAMAGELLSKLAVAEYLKVVEIICRQEQQRCEGSLHPTTMLQARKICCRVLVEHHAERICDHVETFLRHNQREDLRRIFLLFLELSNDQTLISFKNILKSYIERSGLDVVQRFEHEGTVKNPEEYIEALVQVRNGYCKLIHDAFNSHSLMRTALDQACRAFANSHVKLPELLAKYAHHLMTAEKKKKKSSAFAQLKIIDKPYQEDSMERKIENISVVFSLLNDKDIFKKFYAKYLAKRLIRETSTANDMEILLIQKLRETCGGDFVSKLQKMLKDKILSRELNNDFSSWISEREEALSERDTDTILALSLHKKIRYQCNVLTAGAWPITTTALDKQLILPDILQSHENLFREFYVERGSGRKLDSVYYLSHGILQSYCYEKHYEFALSFYQILILLQYNQNLEISEDQITRILNLAAKDLRPHFNGLVKTKILIRVPDEPQTKYRLNSQFKHRKLRVSAVPSAPIESPQNVESTKREMVEDRKMSLQAAIVRILKTRRDILYPQLELELSEMLQNQFAPSTAMVKQNVEILIDKDFLKRHESNQQRLLYVA</sequence>
<evidence type="ECO:0000256" key="3">
    <source>
        <dbReference type="RuleBase" id="RU003829"/>
    </source>
</evidence>
<dbReference type="InterPro" id="IPR019559">
    <property type="entry name" value="Cullin_neddylation_domain"/>
</dbReference>
<dbReference type="InterPro" id="IPR001373">
    <property type="entry name" value="Cullin_N"/>
</dbReference>
<evidence type="ECO:0000256" key="2">
    <source>
        <dbReference type="PROSITE-ProRule" id="PRU00330"/>
    </source>
</evidence>
<feature type="domain" description="Cullin family profile" evidence="4">
    <location>
        <begin position="385"/>
        <end position="646"/>
    </location>
</feature>
<protein>
    <submittedName>
        <fullName evidence="5">Cullin family protein putative</fullName>
    </submittedName>
</protein>
<dbReference type="SUPFAM" id="SSF46785">
    <property type="entry name" value="Winged helix' DNA-binding domain"/>
    <property type="match status" value="1"/>
</dbReference>
<dbReference type="HOGENOM" id="CLU_004747_6_1_1"/>
<dbReference type="SUPFAM" id="SSF75632">
    <property type="entry name" value="Cullin homology domain"/>
    <property type="match status" value="1"/>
</dbReference>
<dbReference type="Pfam" id="PF10557">
    <property type="entry name" value="Cullin_Nedd8"/>
    <property type="match status" value="1"/>
</dbReference>